<dbReference type="EMBL" id="BLQM01000421">
    <property type="protein sequence ID" value="GMH88950.1"/>
    <property type="molecule type" value="Genomic_DNA"/>
</dbReference>
<accession>A0A9W7BJA8</accession>
<evidence type="ECO:0000313" key="1">
    <source>
        <dbReference type="EMBL" id="GMH88950.1"/>
    </source>
</evidence>
<gene>
    <name evidence="1" type="ORF">TL16_g11310</name>
</gene>
<name>A0A9W7BJA8_9STRA</name>
<evidence type="ECO:0000313" key="2">
    <source>
        <dbReference type="Proteomes" id="UP001162640"/>
    </source>
</evidence>
<dbReference type="Proteomes" id="UP001162640">
    <property type="component" value="Unassembled WGS sequence"/>
</dbReference>
<comment type="caution">
    <text evidence="1">The sequence shown here is derived from an EMBL/GenBank/DDBJ whole genome shotgun (WGS) entry which is preliminary data.</text>
</comment>
<organism evidence="1 2">
    <name type="scientific">Triparma laevis f. inornata</name>
    <dbReference type="NCBI Taxonomy" id="1714386"/>
    <lineage>
        <taxon>Eukaryota</taxon>
        <taxon>Sar</taxon>
        <taxon>Stramenopiles</taxon>
        <taxon>Ochrophyta</taxon>
        <taxon>Bolidophyceae</taxon>
        <taxon>Parmales</taxon>
        <taxon>Triparmaceae</taxon>
        <taxon>Triparma</taxon>
    </lineage>
</organism>
<sequence>MPIVKQDRLSKDGFQVGVKLEPNPSPVSGEEKSKLIVTELMILANEAMGIYAENNNITVPYRTQKVSDEYCVAL</sequence>
<reference evidence="2" key="1">
    <citation type="journal article" date="2023" name="Commun. Biol.">
        <title>Genome analysis of Parmales, the sister group of diatoms, reveals the evolutionary specialization of diatoms from phago-mixotrophs to photoautotrophs.</title>
        <authorList>
            <person name="Ban H."/>
            <person name="Sato S."/>
            <person name="Yoshikawa S."/>
            <person name="Yamada K."/>
            <person name="Nakamura Y."/>
            <person name="Ichinomiya M."/>
            <person name="Sato N."/>
            <person name="Blanc-Mathieu R."/>
            <person name="Endo H."/>
            <person name="Kuwata A."/>
            <person name="Ogata H."/>
        </authorList>
    </citation>
    <scope>NUCLEOTIDE SEQUENCE [LARGE SCALE GENOMIC DNA]</scope>
</reference>
<protein>
    <submittedName>
        <fullName evidence="1">Uncharacterized protein</fullName>
    </submittedName>
</protein>
<dbReference type="AlphaFoldDB" id="A0A9W7BJA8"/>
<proteinExistence type="predicted"/>